<dbReference type="InterPro" id="IPR038610">
    <property type="entry name" value="FliK-like_C_sf"/>
</dbReference>
<feature type="region of interest" description="Disordered" evidence="1">
    <location>
        <begin position="367"/>
        <end position="397"/>
    </location>
</feature>
<keyword evidence="4" id="KW-1185">Reference proteome</keyword>
<organism evidence="3 4">
    <name type="scientific">Paracoccus denitrificans (strain Pd 1222)</name>
    <dbReference type="NCBI Taxonomy" id="318586"/>
    <lineage>
        <taxon>Bacteria</taxon>
        <taxon>Pseudomonadati</taxon>
        <taxon>Pseudomonadota</taxon>
        <taxon>Alphaproteobacteria</taxon>
        <taxon>Rhodobacterales</taxon>
        <taxon>Paracoccaceae</taxon>
        <taxon>Paracoccus</taxon>
    </lineage>
</organism>
<accession>A1B2H7</accession>
<feature type="domain" description="Flagellar hook-length control protein-like C-terminal" evidence="2">
    <location>
        <begin position="283"/>
        <end position="350"/>
    </location>
</feature>
<dbReference type="HOGENOM" id="CLU_694156_0_0_5"/>
<dbReference type="AlphaFoldDB" id="A1B2H7"/>
<evidence type="ECO:0000313" key="3">
    <source>
        <dbReference type="EMBL" id="ABL69721.1"/>
    </source>
</evidence>
<proteinExistence type="predicted"/>
<dbReference type="STRING" id="318586.Pden_1622"/>
<dbReference type="Pfam" id="PF02120">
    <property type="entry name" value="Flg_hook"/>
    <property type="match status" value="1"/>
</dbReference>
<dbReference type="Gene3D" id="3.30.750.140">
    <property type="match status" value="1"/>
</dbReference>
<evidence type="ECO:0000256" key="1">
    <source>
        <dbReference type="SAM" id="MobiDB-lite"/>
    </source>
</evidence>
<dbReference type="eggNOG" id="COG3144">
    <property type="taxonomic scope" value="Bacteria"/>
</dbReference>
<dbReference type="EnsemblBacteria" id="ABL69721">
    <property type="protein sequence ID" value="ABL69721"/>
    <property type="gene ID" value="Pden_1622"/>
</dbReference>
<evidence type="ECO:0000313" key="4">
    <source>
        <dbReference type="Proteomes" id="UP000000361"/>
    </source>
</evidence>
<sequence>MEMDVAWRSPLTAAAGWLSSTVGSSESLESSGFMILINTPIPDDIIAELPEAQLSDTCRDEDNSCDISEAADQLSWVTISAQPIEEKGISTKDYGCAINSKQNYLVSSTLLEESKRIESISEIADASDHQIKKLQHVRYSVITSQTPWDESLHGDPGEEKTSSTKEAQYFTYDIYDYEDLVPRPSKPIDRKVEAPSHAEHIRPEVTSLPRNGSYAVLPDSVGNHFEPSTLDHPGTNLHVSDIKNLPMVDGQRFIRSDALPNLEMQHVVRQICEKITRVSTGGIEIALDPIELGKVRILISPGENPTVAVVADRLDTLYLLKRNMDLLAKELQESGLSGTDISFSSGSDGDDAHSQASMSDLKLLDNTDFQGVPEDSHPRGTKISSGTGLGTSIDIRI</sequence>
<gene>
    <name evidence="3" type="ordered locus">Pden_1622</name>
</gene>
<protein>
    <recommendedName>
        <fullName evidence="2">Flagellar hook-length control protein-like C-terminal domain-containing protein</fullName>
    </recommendedName>
</protein>
<dbReference type="Proteomes" id="UP000000361">
    <property type="component" value="Chromosome 1"/>
</dbReference>
<name>A1B2H7_PARDP</name>
<dbReference type="InterPro" id="IPR021136">
    <property type="entry name" value="Flagellar_hook_control-like_C"/>
</dbReference>
<evidence type="ECO:0000259" key="2">
    <source>
        <dbReference type="Pfam" id="PF02120"/>
    </source>
</evidence>
<reference evidence="4" key="1">
    <citation type="submission" date="2006-12" db="EMBL/GenBank/DDBJ databases">
        <title>Complete sequence of chromosome 1 of Paracoccus denitrificans PD1222.</title>
        <authorList>
            <person name="Copeland A."/>
            <person name="Lucas S."/>
            <person name="Lapidus A."/>
            <person name="Barry K."/>
            <person name="Detter J.C."/>
            <person name="Glavina del Rio T."/>
            <person name="Hammon N."/>
            <person name="Israni S."/>
            <person name="Dalin E."/>
            <person name="Tice H."/>
            <person name="Pitluck S."/>
            <person name="Munk A.C."/>
            <person name="Brettin T."/>
            <person name="Bruce D."/>
            <person name="Han C."/>
            <person name="Tapia R."/>
            <person name="Gilna P."/>
            <person name="Schmutz J."/>
            <person name="Larimer F."/>
            <person name="Land M."/>
            <person name="Hauser L."/>
            <person name="Kyrpides N."/>
            <person name="Lykidis A."/>
            <person name="Spiro S."/>
            <person name="Richardson D.J."/>
            <person name="Moir J.W.B."/>
            <person name="Ferguson S.J."/>
            <person name="van Spanning R.J.M."/>
            <person name="Richardson P."/>
        </authorList>
    </citation>
    <scope>NUCLEOTIDE SEQUENCE [LARGE SCALE GENOMIC DNA]</scope>
    <source>
        <strain evidence="4">Pd 1222</strain>
    </source>
</reference>
<dbReference type="KEGG" id="pde:Pden_1622"/>
<dbReference type="EMBL" id="CP000489">
    <property type="protein sequence ID" value="ABL69721.1"/>
    <property type="molecule type" value="Genomic_DNA"/>
</dbReference>